<protein>
    <submittedName>
        <fullName evidence="4">Alpha-glucosidase</fullName>
    </submittedName>
</protein>
<organism evidence="4 5">
    <name type="scientific">Palleronia aestuarii</name>
    <dbReference type="NCBI Taxonomy" id="568105"/>
    <lineage>
        <taxon>Bacteria</taxon>
        <taxon>Pseudomonadati</taxon>
        <taxon>Pseudomonadota</taxon>
        <taxon>Alphaproteobacteria</taxon>
        <taxon>Rhodobacterales</taxon>
        <taxon>Roseobacteraceae</taxon>
        <taxon>Palleronia</taxon>
    </lineage>
</organism>
<feature type="region of interest" description="Disordered" evidence="2">
    <location>
        <begin position="382"/>
        <end position="439"/>
    </location>
</feature>
<evidence type="ECO:0000256" key="2">
    <source>
        <dbReference type="SAM" id="MobiDB-lite"/>
    </source>
</evidence>
<dbReference type="AlphaFoldDB" id="A0A2W7PZP5"/>
<dbReference type="Gene3D" id="3.90.400.10">
    <property type="entry name" value="Oligo-1,6-glucosidase, Domain 2"/>
    <property type="match status" value="1"/>
</dbReference>
<dbReference type="InterPro" id="IPR006047">
    <property type="entry name" value="GH13_cat_dom"/>
</dbReference>
<feature type="domain" description="Glycosyl hydrolase family 13 catalytic" evidence="3">
    <location>
        <begin position="15"/>
        <end position="415"/>
    </location>
</feature>
<reference evidence="4 5" key="1">
    <citation type="submission" date="2018-06" db="EMBL/GenBank/DDBJ databases">
        <title>Genomic Encyclopedia of Archaeal and Bacterial Type Strains, Phase II (KMG-II): from individual species to whole genera.</title>
        <authorList>
            <person name="Goeker M."/>
        </authorList>
    </citation>
    <scope>NUCLEOTIDE SEQUENCE [LARGE SCALE GENOMIC DNA]</scope>
    <source>
        <strain evidence="4 5">DSM 22009</strain>
    </source>
</reference>
<proteinExistence type="inferred from homology"/>
<sequence length="439" mass="49170">MSKTGDWRKAPVIYEIYVRSFADSTGSGIGDLRGVTERLEHVAALGVDAIWLCPFFVSPLDDGGYDIVNHREVAERHGTIEDFDALVARAHELGLKVLIDQVFNHTSCDHPKFEAAIAGDEDEAACYLWRDPKPDGTAPNNWISQFGQPAWTWNHRRRQYYLHQFLPCQPSLNLRNPRVREMHCETINFWLDRGVDGFRLDAVTSYLYDESLADNPPARPVVQDQVSGPNYNPYTYQDHVYDMLPGDGAAFAETVRSWVGGDVFLLGESTSGNQSIKLAMDFSEPGRLDFCYTHDAIHGAQGPQLMADVLRDLDGRWRLPWWFSCHDQPRHNSKLGDGTPESARFFALLLAPLPGPVLIYQGEELGLSQPKLSYEENTDPFDRLYWPDPPGREGPRVPIPWTEDGPARGDDVPARGVAGGGPRAQRRAELVSRAAQQAG</sequence>
<dbReference type="InterPro" id="IPR045857">
    <property type="entry name" value="O16G_dom_2"/>
</dbReference>
<dbReference type="SMART" id="SM00642">
    <property type="entry name" value="Aamy"/>
    <property type="match status" value="1"/>
</dbReference>
<dbReference type="InterPro" id="IPR017853">
    <property type="entry name" value="GH"/>
</dbReference>
<evidence type="ECO:0000256" key="1">
    <source>
        <dbReference type="ARBA" id="ARBA00008061"/>
    </source>
</evidence>
<evidence type="ECO:0000259" key="3">
    <source>
        <dbReference type="SMART" id="SM00642"/>
    </source>
</evidence>
<comment type="similarity">
    <text evidence="1">Belongs to the glycosyl hydrolase 13 family.</text>
</comment>
<evidence type="ECO:0000313" key="4">
    <source>
        <dbReference type="EMBL" id="PZX15009.1"/>
    </source>
</evidence>
<dbReference type="PANTHER" id="PTHR10357">
    <property type="entry name" value="ALPHA-AMYLASE FAMILY MEMBER"/>
    <property type="match status" value="1"/>
</dbReference>
<accession>A0A2W7PZP5</accession>
<keyword evidence="5" id="KW-1185">Reference proteome</keyword>
<dbReference type="Proteomes" id="UP000248916">
    <property type="component" value="Unassembled WGS sequence"/>
</dbReference>
<gene>
    <name evidence="4" type="ORF">LX81_02597</name>
</gene>
<dbReference type="PANTHER" id="PTHR10357:SF179">
    <property type="entry name" value="NEUTRAL AND BASIC AMINO ACID TRANSPORT PROTEIN RBAT"/>
    <property type="match status" value="1"/>
</dbReference>
<dbReference type="OrthoDB" id="9805159at2"/>
<dbReference type="GO" id="GO:0009313">
    <property type="term" value="P:oligosaccharide catabolic process"/>
    <property type="evidence" value="ECO:0007669"/>
    <property type="project" value="TreeGrafter"/>
</dbReference>
<dbReference type="RefSeq" id="WP_111537729.1">
    <property type="nucleotide sequence ID" value="NZ_QKZL01000011.1"/>
</dbReference>
<dbReference type="Pfam" id="PF00128">
    <property type="entry name" value="Alpha-amylase"/>
    <property type="match status" value="1"/>
</dbReference>
<dbReference type="EMBL" id="QKZL01000011">
    <property type="protein sequence ID" value="PZX15009.1"/>
    <property type="molecule type" value="Genomic_DNA"/>
</dbReference>
<dbReference type="Gene3D" id="3.20.20.80">
    <property type="entry name" value="Glycosidases"/>
    <property type="match status" value="1"/>
</dbReference>
<evidence type="ECO:0000313" key="5">
    <source>
        <dbReference type="Proteomes" id="UP000248916"/>
    </source>
</evidence>
<dbReference type="GO" id="GO:0004556">
    <property type="term" value="F:alpha-amylase activity"/>
    <property type="evidence" value="ECO:0007669"/>
    <property type="project" value="TreeGrafter"/>
</dbReference>
<comment type="caution">
    <text evidence="4">The sequence shown here is derived from an EMBL/GenBank/DDBJ whole genome shotgun (WGS) entry which is preliminary data.</text>
</comment>
<name>A0A2W7PZP5_9RHOB</name>
<dbReference type="SUPFAM" id="SSF51445">
    <property type="entry name" value="(Trans)glycosidases"/>
    <property type="match status" value="1"/>
</dbReference>